<sequence length="152" mass="17424">MARIDTGGILISVFIGFVLGLKMQDNYLWVQPKPTENALQAIASTDVVQAKNITKERLVEELKKYMTSNFGYQSLKVSWIQYIKDYDIFFENEGVMIQVQTHLLETSGDLVYMLNAVQGFVKSRLPDMYEQSRVVIINQKGDILMERKFSAS</sequence>
<accession>A0ABX8YDH4</accession>
<reference evidence="2 3" key="1">
    <citation type="submission" date="2021-08" db="EMBL/GenBank/DDBJ databases">
        <title>Complete genome sequence of the strain Aneurinibacillus thermoaerophilus CCM 8960.</title>
        <authorList>
            <person name="Musilova J."/>
            <person name="Kourilova X."/>
            <person name="Pernicova I."/>
            <person name="Bezdicek M."/>
            <person name="Lengerova M."/>
            <person name="Obruca S."/>
            <person name="Sedlar K."/>
        </authorList>
    </citation>
    <scope>NUCLEOTIDE SEQUENCE [LARGE SCALE GENOMIC DNA]</scope>
    <source>
        <strain evidence="2 3">CCM 8960</strain>
    </source>
</reference>
<keyword evidence="1" id="KW-0472">Membrane</keyword>
<evidence type="ECO:0000256" key="1">
    <source>
        <dbReference type="SAM" id="Phobius"/>
    </source>
</evidence>
<dbReference type="EMBL" id="CP080764">
    <property type="protein sequence ID" value="QYY43415.1"/>
    <property type="molecule type" value="Genomic_DNA"/>
</dbReference>
<evidence type="ECO:0008006" key="4">
    <source>
        <dbReference type="Google" id="ProtNLM"/>
    </source>
</evidence>
<keyword evidence="3" id="KW-1185">Reference proteome</keyword>
<feature type="transmembrane region" description="Helical" evidence="1">
    <location>
        <begin position="6"/>
        <end position="23"/>
    </location>
</feature>
<proteinExistence type="predicted"/>
<gene>
    <name evidence="2" type="ORF">K3F53_03960</name>
</gene>
<keyword evidence="1" id="KW-0812">Transmembrane</keyword>
<protein>
    <recommendedName>
        <fullName evidence="4">GerMN domain-containing protein</fullName>
    </recommendedName>
</protein>
<organism evidence="2 3">
    <name type="scientific">Aneurinibacillus thermoaerophilus</name>
    <dbReference type="NCBI Taxonomy" id="143495"/>
    <lineage>
        <taxon>Bacteria</taxon>
        <taxon>Bacillati</taxon>
        <taxon>Bacillota</taxon>
        <taxon>Bacilli</taxon>
        <taxon>Bacillales</taxon>
        <taxon>Paenibacillaceae</taxon>
        <taxon>Aneurinibacillus group</taxon>
        <taxon>Aneurinibacillus</taxon>
    </lineage>
</organism>
<evidence type="ECO:0000313" key="2">
    <source>
        <dbReference type="EMBL" id="QYY43415.1"/>
    </source>
</evidence>
<dbReference type="Proteomes" id="UP000826616">
    <property type="component" value="Chromosome"/>
</dbReference>
<keyword evidence="1" id="KW-1133">Transmembrane helix</keyword>
<evidence type="ECO:0000313" key="3">
    <source>
        <dbReference type="Proteomes" id="UP000826616"/>
    </source>
</evidence>
<dbReference type="RefSeq" id="WP_220559360.1">
    <property type="nucleotide sequence ID" value="NZ_CP080764.1"/>
</dbReference>
<name>A0ABX8YDH4_ANETH</name>
<dbReference type="GeneID" id="97140513"/>